<sequence>MYISARKLRSALAEAIGRMVKICSSTDTFGLTTRRVDPFRSQDVAQTHDESNEQNKEINFSSCQANEQRRKEQGDNE</sequence>
<gene>
    <name evidence="2" type="ORF">T12_16427</name>
</gene>
<dbReference type="AlphaFoldDB" id="A0A0V0ZUC8"/>
<proteinExistence type="predicted"/>
<evidence type="ECO:0000313" key="3">
    <source>
        <dbReference type="Proteomes" id="UP000054783"/>
    </source>
</evidence>
<keyword evidence="3" id="KW-1185">Reference proteome</keyword>
<reference evidence="2 3" key="1">
    <citation type="submission" date="2015-01" db="EMBL/GenBank/DDBJ databases">
        <title>Evolution of Trichinella species and genotypes.</title>
        <authorList>
            <person name="Korhonen P.K."/>
            <person name="Edoardo P."/>
            <person name="Giuseppe L.R."/>
            <person name="Gasser R.B."/>
        </authorList>
    </citation>
    <scope>NUCLEOTIDE SEQUENCE [LARGE SCALE GENOMIC DNA]</scope>
    <source>
        <strain evidence="2">ISS2496</strain>
    </source>
</reference>
<evidence type="ECO:0000256" key="1">
    <source>
        <dbReference type="SAM" id="MobiDB-lite"/>
    </source>
</evidence>
<feature type="compositionally biased region" description="Polar residues" evidence="1">
    <location>
        <begin position="57"/>
        <end position="66"/>
    </location>
</feature>
<protein>
    <submittedName>
        <fullName evidence="2">Uncharacterized protein</fullName>
    </submittedName>
</protein>
<organism evidence="2 3">
    <name type="scientific">Trichinella patagoniensis</name>
    <dbReference type="NCBI Taxonomy" id="990121"/>
    <lineage>
        <taxon>Eukaryota</taxon>
        <taxon>Metazoa</taxon>
        <taxon>Ecdysozoa</taxon>
        <taxon>Nematoda</taxon>
        <taxon>Enoplea</taxon>
        <taxon>Dorylaimia</taxon>
        <taxon>Trichinellida</taxon>
        <taxon>Trichinellidae</taxon>
        <taxon>Trichinella</taxon>
    </lineage>
</organism>
<dbReference type="EMBL" id="JYDQ01000082">
    <property type="protein sequence ID" value="KRY16181.1"/>
    <property type="molecule type" value="Genomic_DNA"/>
</dbReference>
<comment type="caution">
    <text evidence="2">The sequence shown here is derived from an EMBL/GenBank/DDBJ whole genome shotgun (WGS) entry which is preliminary data.</text>
</comment>
<feature type="compositionally biased region" description="Basic and acidic residues" evidence="1">
    <location>
        <begin position="67"/>
        <end position="77"/>
    </location>
</feature>
<accession>A0A0V0ZUC8</accession>
<evidence type="ECO:0000313" key="2">
    <source>
        <dbReference type="EMBL" id="KRY16181.1"/>
    </source>
</evidence>
<feature type="compositionally biased region" description="Basic and acidic residues" evidence="1">
    <location>
        <begin position="42"/>
        <end position="56"/>
    </location>
</feature>
<name>A0A0V0ZUC8_9BILA</name>
<feature type="region of interest" description="Disordered" evidence="1">
    <location>
        <begin position="42"/>
        <end position="77"/>
    </location>
</feature>
<dbReference type="Proteomes" id="UP000054783">
    <property type="component" value="Unassembled WGS sequence"/>
</dbReference>